<proteinExistence type="predicted"/>
<feature type="region of interest" description="Disordered" evidence="1">
    <location>
        <begin position="122"/>
        <end position="142"/>
    </location>
</feature>
<reference evidence="2 3" key="1">
    <citation type="journal article" date="2021" name="Sci. Rep.">
        <title>The genome of the diatom Chaetoceros tenuissimus carries an ancient integrated fragment of an extant virus.</title>
        <authorList>
            <person name="Hongo Y."/>
            <person name="Kimura K."/>
            <person name="Takaki Y."/>
            <person name="Yoshida Y."/>
            <person name="Baba S."/>
            <person name="Kobayashi G."/>
            <person name="Nagasaki K."/>
            <person name="Hano T."/>
            <person name="Tomaru Y."/>
        </authorList>
    </citation>
    <scope>NUCLEOTIDE SEQUENCE [LARGE SCALE GENOMIC DNA]</scope>
    <source>
        <strain evidence="2 3">NIES-3715</strain>
    </source>
</reference>
<feature type="compositionally biased region" description="Polar residues" evidence="1">
    <location>
        <begin position="234"/>
        <end position="251"/>
    </location>
</feature>
<evidence type="ECO:0000313" key="3">
    <source>
        <dbReference type="Proteomes" id="UP001054902"/>
    </source>
</evidence>
<keyword evidence="3" id="KW-1185">Reference proteome</keyword>
<evidence type="ECO:0000256" key="1">
    <source>
        <dbReference type="SAM" id="MobiDB-lite"/>
    </source>
</evidence>
<accession>A0AAD3CVW4</accession>
<protein>
    <submittedName>
        <fullName evidence="2">Uncharacterized protein</fullName>
    </submittedName>
</protein>
<feature type="compositionally biased region" description="Polar residues" evidence="1">
    <location>
        <begin position="8"/>
        <end position="25"/>
    </location>
</feature>
<dbReference type="AlphaFoldDB" id="A0AAD3CVW4"/>
<feature type="region of interest" description="Disordered" evidence="1">
    <location>
        <begin position="224"/>
        <end position="258"/>
    </location>
</feature>
<evidence type="ECO:0000313" key="2">
    <source>
        <dbReference type="EMBL" id="GFH51554.1"/>
    </source>
</evidence>
<feature type="region of interest" description="Disordered" evidence="1">
    <location>
        <begin position="333"/>
        <end position="390"/>
    </location>
</feature>
<dbReference type="EMBL" id="BLLK01000045">
    <property type="protein sequence ID" value="GFH51554.1"/>
    <property type="molecule type" value="Genomic_DNA"/>
</dbReference>
<dbReference type="Proteomes" id="UP001054902">
    <property type="component" value="Unassembled WGS sequence"/>
</dbReference>
<gene>
    <name evidence="2" type="ORF">CTEN210_08030</name>
</gene>
<organism evidence="2 3">
    <name type="scientific">Chaetoceros tenuissimus</name>
    <dbReference type="NCBI Taxonomy" id="426638"/>
    <lineage>
        <taxon>Eukaryota</taxon>
        <taxon>Sar</taxon>
        <taxon>Stramenopiles</taxon>
        <taxon>Ochrophyta</taxon>
        <taxon>Bacillariophyta</taxon>
        <taxon>Coscinodiscophyceae</taxon>
        <taxon>Chaetocerotophycidae</taxon>
        <taxon>Chaetocerotales</taxon>
        <taxon>Chaetocerotaceae</taxon>
        <taxon>Chaetoceros</taxon>
    </lineage>
</organism>
<feature type="region of interest" description="Disordered" evidence="1">
    <location>
        <begin position="1"/>
        <end position="38"/>
    </location>
</feature>
<feature type="compositionally biased region" description="Polar residues" evidence="1">
    <location>
        <begin position="512"/>
        <end position="525"/>
    </location>
</feature>
<feature type="compositionally biased region" description="Acidic residues" evidence="1">
    <location>
        <begin position="360"/>
        <end position="376"/>
    </location>
</feature>
<feature type="region of interest" description="Disordered" evidence="1">
    <location>
        <begin position="288"/>
        <end position="310"/>
    </location>
</feature>
<sequence length="641" mass="69708">MSDDQDNRSSQSPVQNEKPSLSNEHPTPRGGNVSTINVSQSFPTEAFVDINALENSSGQKIPMLGQRSIPKHMPHLSQFSITSSVRSVKSVGSSIIDTDFEADGENLLDGYNSVPVPLEVTAEDDELSHDDSSTENKKKTKGNNMQTLMQFMRDFKSDTLTSINSMKMQHKRDIDRLTNMIQNEANRRHAIEGRLHSQLLLQAETMVAMEVKLLKLEAKVEKEDTYNKRKSNQHHSGNNQGSQFPLQSQSHGFHPMVEGRTGSIVANDTIDEEESDFGMRAIREIQVRTTSAPAGHGSGSRLNISRDRNPTNIVMSSGASLASAVTATSFLEETTGVEDQHERVNGEDIDGDASARSNDGDVEDEGDGGDTFDGDDGSASTTQGGSRRDYYMRNEDAVTNLESILLNPIQTSAANDLTMSTRAVRGNYDGDSSLATSMTNTTVGTSTIVTATTRGNESTRQQIHDVSSVVEVGSVGASIGASVPSQRDEYAFTLSPHPTQDEEQERPPRNESPLTVQSAATETRSVGQSVASASIAPSVGTSIISTAAVAPARTFRSRREAASRFGHTPEGRSMQNRVVSFTSDQVFSVPPEISEAGDSITMPDELDNLSDVADEFANRARVWRDEYEARLDAIHKRWSGE</sequence>
<feature type="region of interest" description="Disordered" evidence="1">
    <location>
        <begin position="497"/>
        <end position="525"/>
    </location>
</feature>
<name>A0AAD3CVW4_9STRA</name>
<comment type="caution">
    <text evidence="2">The sequence shown here is derived from an EMBL/GenBank/DDBJ whole genome shotgun (WGS) entry which is preliminary data.</text>
</comment>